<dbReference type="EMBL" id="JAUSUI010000013">
    <property type="protein sequence ID" value="MDQ0305325.1"/>
    <property type="molecule type" value="Genomic_DNA"/>
</dbReference>
<dbReference type="SUPFAM" id="SSF56563">
    <property type="entry name" value="Major capsid protein gp5"/>
    <property type="match status" value="1"/>
</dbReference>
<keyword evidence="4" id="KW-1185">Reference proteome</keyword>
<comment type="caution">
    <text evidence="3">The sequence shown here is derived from an EMBL/GenBank/DDBJ whole genome shotgun (WGS) entry which is preliminary data.</text>
</comment>
<evidence type="ECO:0000259" key="2">
    <source>
        <dbReference type="Pfam" id="PF05065"/>
    </source>
</evidence>
<proteinExistence type="predicted"/>
<dbReference type="Proteomes" id="UP001224682">
    <property type="component" value="Unassembled WGS sequence"/>
</dbReference>
<dbReference type="RefSeq" id="WP_307023268.1">
    <property type="nucleotide sequence ID" value="NZ_JAUSUI010000013.1"/>
</dbReference>
<sequence>MEKIAHLRVRHADIMVKMKALADKDDATFTDADKTEFDTLAKEADTVSEQIARQKSVQDRMAATAQPTIGQDRPATVPAAPESDRYVKEKSLVVGGITKMLGVGGGTIYGAREAAKEIYGESHPVTKALIVSSGPAGGFIVPPDYMNEIIELLRPQAQVRAAQPRNIPMPRGTLTIPGQASAATANYGSESGRITASQQSLNSIVATYKKLTALVPVSNDMMRYADPAVDAFVRDDLVKVIALREDLAFLLGDGTADTPRGLASFANAYAVAGGGTGGVWSTTGNSTAAAGGNFITSTSFYTLATAAQELGGLINKLDTANVPERRRVWFMHPRSKNYLYNVQNSLGVYVYRDEINTGKLLGYPLRTTTQIPTNIRNGDSSQTDCSFVILAEMDEAMILDSMQLELAVSREGSYVDASGATISAFQNDQTLIRAITEHDFQMRHDAAIAISQFVRWAPAIS</sequence>
<dbReference type="NCBIfam" id="TIGR01554">
    <property type="entry name" value="major_cap_HK97"/>
    <property type="match status" value="1"/>
</dbReference>
<name>A0ABU0BHL9_9HYPH</name>
<evidence type="ECO:0000256" key="1">
    <source>
        <dbReference type="ARBA" id="ARBA00004328"/>
    </source>
</evidence>
<evidence type="ECO:0000313" key="4">
    <source>
        <dbReference type="Proteomes" id="UP001224682"/>
    </source>
</evidence>
<dbReference type="InterPro" id="IPR024455">
    <property type="entry name" value="Phage_capsid"/>
</dbReference>
<gene>
    <name evidence="3" type="ORF">J2S75_004377</name>
</gene>
<evidence type="ECO:0000313" key="3">
    <source>
        <dbReference type="EMBL" id="MDQ0305325.1"/>
    </source>
</evidence>
<protein>
    <submittedName>
        <fullName evidence="3">HK97 family phage major capsid protein</fullName>
    </submittedName>
</protein>
<comment type="subcellular location">
    <subcellularLocation>
        <location evidence="1">Virion</location>
    </subcellularLocation>
</comment>
<feature type="domain" description="Phage capsid-like C-terminal" evidence="2">
    <location>
        <begin position="137"/>
        <end position="452"/>
    </location>
</feature>
<dbReference type="Gene3D" id="3.30.2400.10">
    <property type="entry name" value="Major capsid protein gp5"/>
    <property type="match status" value="1"/>
</dbReference>
<dbReference type="InterPro" id="IPR054612">
    <property type="entry name" value="Phage_capsid-like_C"/>
</dbReference>
<dbReference type="Pfam" id="PF05065">
    <property type="entry name" value="Phage_capsid"/>
    <property type="match status" value="1"/>
</dbReference>
<accession>A0ABU0BHL9</accession>
<organism evidence="3 4">
    <name type="scientific">Ancylobacter polymorphus</name>
    <dbReference type="NCBI Taxonomy" id="223390"/>
    <lineage>
        <taxon>Bacteria</taxon>
        <taxon>Pseudomonadati</taxon>
        <taxon>Pseudomonadota</taxon>
        <taxon>Alphaproteobacteria</taxon>
        <taxon>Hyphomicrobiales</taxon>
        <taxon>Xanthobacteraceae</taxon>
        <taxon>Ancylobacter</taxon>
    </lineage>
</organism>
<reference evidence="3 4" key="1">
    <citation type="submission" date="2023-07" db="EMBL/GenBank/DDBJ databases">
        <title>Genomic Encyclopedia of Type Strains, Phase IV (KMG-IV): sequencing the most valuable type-strain genomes for metagenomic binning, comparative biology and taxonomic classification.</title>
        <authorList>
            <person name="Goeker M."/>
        </authorList>
    </citation>
    <scope>NUCLEOTIDE SEQUENCE [LARGE SCALE GENOMIC DNA]</scope>
    <source>
        <strain evidence="3 4">DSM 2457</strain>
    </source>
</reference>